<dbReference type="RefSeq" id="WP_379874748.1">
    <property type="nucleotide sequence ID" value="NZ_JBHUIP010000003.1"/>
</dbReference>
<dbReference type="EMBL" id="JBHUIP010000003">
    <property type="protein sequence ID" value="MFD2261834.1"/>
    <property type="molecule type" value="Genomic_DNA"/>
</dbReference>
<dbReference type="EC" id="2.3.-.-" evidence="4"/>
<name>A0ABW5DMY5_9PROT</name>
<keyword evidence="2 4" id="KW-0012">Acyltransferase</keyword>
<proteinExistence type="predicted"/>
<reference evidence="5" key="1">
    <citation type="journal article" date="2019" name="Int. J. Syst. Evol. Microbiol.">
        <title>The Global Catalogue of Microorganisms (GCM) 10K type strain sequencing project: providing services to taxonomists for standard genome sequencing and annotation.</title>
        <authorList>
            <consortium name="The Broad Institute Genomics Platform"/>
            <consortium name="The Broad Institute Genome Sequencing Center for Infectious Disease"/>
            <person name="Wu L."/>
            <person name="Ma J."/>
        </authorList>
    </citation>
    <scope>NUCLEOTIDE SEQUENCE [LARGE SCALE GENOMIC DNA]</scope>
    <source>
        <strain evidence="5">CGMCC 1.19062</strain>
    </source>
</reference>
<dbReference type="GO" id="GO:0016746">
    <property type="term" value="F:acyltransferase activity"/>
    <property type="evidence" value="ECO:0007669"/>
    <property type="project" value="UniProtKB-KW"/>
</dbReference>
<comment type="caution">
    <text evidence="4">The sequence shown here is derived from an EMBL/GenBank/DDBJ whole genome shotgun (WGS) entry which is preliminary data.</text>
</comment>
<keyword evidence="5" id="KW-1185">Reference proteome</keyword>
<evidence type="ECO:0000259" key="3">
    <source>
        <dbReference type="PROSITE" id="PS51186"/>
    </source>
</evidence>
<organism evidence="4 5">
    <name type="scientific">Lacibacterium aquatile</name>
    <dbReference type="NCBI Taxonomy" id="1168082"/>
    <lineage>
        <taxon>Bacteria</taxon>
        <taxon>Pseudomonadati</taxon>
        <taxon>Pseudomonadota</taxon>
        <taxon>Alphaproteobacteria</taxon>
        <taxon>Rhodospirillales</taxon>
        <taxon>Rhodospirillaceae</taxon>
    </lineage>
</organism>
<dbReference type="Proteomes" id="UP001597295">
    <property type="component" value="Unassembled WGS sequence"/>
</dbReference>
<dbReference type="InterPro" id="IPR050832">
    <property type="entry name" value="Bact_Acetyltransf"/>
</dbReference>
<evidence type="ECO:0000313" key="5">
    <source>
        <dbReference type="Proteomes" id="UP001597295"/>
    </source>
</evidence>
<evidence type="ECO:0000256" key="1">
    <source>
        <dbReference type="ARBA" id="ARBA00022679"/>
    </source>
</evidence>
<feature type="domain" description="N-acetyltransferase" evidence="3">
    <location>
        <begin position="4"/>
        <end position="152"/>
    </location>
</feature>
<dbReference type="PANTHER" id="PTHR43877">
    <property type="entry name" value="AMINOALKYLPHOSPHONATE N-ACETYLTRANSFERASE-RELATED-RELATED"/>
    <property type="match status" value="1"/>
</dbReference>
<dbReference type="InterPro" id="IPR016181">
    <property type="entry name" value="Acyl_CoA_acyltransferase"/>
</dbReference>
<keyword evidence="1 4" id="KW-0808">Transferase</keyword>
<accession>A0ABW5DMY5</accession>
<evidence type="ECO:0000256" key="2">
    <source>
        <dbReference type="ARBA" id="ARBA00023315"/>
    </source>
</evidence>
<dbReference type="CDD" id="cd04301">
    <property type="entry name" value="NAT_SF"/>
    <property type="match status" value="1"/>
</dbReference>
<dbReference type="Pfam" id="PF00583">
    <property type="entry name" value="Acetyltransf_1"/>
    <property type="match status" value="1"/>
</dbReference>
<sequence length="152" mass="16580">MADLTFRKAMAGDVPVIVAMLADDPLGAQREKLGPPLGEAYLPAFAAIDSNPMNELIVAELTGEVVGCMQLTFIPGLSHQGMTRCLIEAVRVRADQRGKKFGEAMMAHAVERAKARQAGVVQLTSDKSRLDAHRFYERLGFKQSHAGFKLKL</sequence>
<gene>
    <name evidence="4" type="ORF">ACFSM5_02975</name>
</gene>
<dbReference type="SUPFAM" id="SSF55729">
    <property type="entry name" value="Acyl-CoA N-acyltransferases (Nat)"/>
    <property type="match status" value="1"/>
</dbReference>
<dbReference type="PROSITE" id="PS51186">
    <property type="entry name" value="GNAT"/>
    <property type="match status" value="1"/>
</dbReference>
<protein>
    <submittedName>
        <fullName evidence="4">GNAT family N-acetyltransferase</fullName>
        <ecNumber evidence="4">2.3.-.-</ecNumber>
    </submittedName>
</protein>
<dbReference type="Gene3D" id="3.40.630.30">
    <property type="match status" value="1"/>
</dbReference>
<dbReference type="InterPro" id="IPR000182">
    <property type="entry name" value="GNAT_dom"/>
</dbReference>
<evidence type="ECO:0000313" key="4">
    <source>
        <dbReference type="EMBL" id="MFD2261834.1"/>
    </source>
</evidence>